<evidence type="ECO:0000256" key="3">
    <source>
        <dbReference type="ARBA" id="ARBA00023235"/>
    </source>
</evidence>
<dbReference type="PANTHER" id="PTHR21600:SF44">
    <property type="entry name" value="RIBOSOMAL LARGE SUBUNIT PSEUDOURIDINE SYNTHASE D"/>
    <property type="match status" value="1"/>
</dbReference>
<evidence type="ECO:0000256" key="5">
    <source>
        <dbReference type="RuleBase" id="RU362028"/>
    </source>
</evidence>
<dbReference type="InterPro" id="IPR006145">
    <property type="entry name" value="PsdUridine_synth_RsuA/RluA"/>
</dbReference>
<comment type="catalytic activity">
    <reaction evidence="1 5">
        <text>a uridine in RNA = a pseudouridine in RNA</text>
        <dbReference type="Rhea" id="RHEA:48348"/>
        <dbReference type="Rhea" id="RHEA-COMP:12068"/>
        <dbReference type="Rhea" id="RHEA-COMP:12069"/>
        <dbReference type="ChEBI" id="CHEBI:65314"/>
        <dbReference type="ChEBI" id="CHEBI:65315"/>
    </reaction>
</comment>
<evidence type="ECO:0000256" key="2">
    <source>
        <dbReference type="ARBA" id="ARBA00010876"/>
    </source>
</evidence>
<dbReference type="NCBIfam" id="TIGR00005">
    <property type="entry name" value="rluA_subfam"/>
    <property type="match status" value="1"/>
</dbReference>
<feature type="active site" evidence="4">
    <location>
        <position position="142"/>
    </location>
</feature>
<sequence>MSQKLSIRGKWLELEIDESIAGKTVEQILKEDLSISGRMIQRLTRQKGLFLNRKTPFLKQKGKVGDQLRVLVGDREEGELTPQEMPLDIIYEDEHTLVVNKQAGLIVHPIKAGQAGTLANGIAHYWLSKGVTGRVRPVHRLDKDTSGLILIAKSSYIHQLLDRQLREQRIERGYVAIVEGRLEQQTGTFRDPIGQDPHHPVKRAVRENGDEAVTHFEVLERFSQASVIQAQLETGRTHQIRVHFEHAGHPVVGDPLYGRRHAGINRQALHAHQLSFDHPLNSERLSFSAEMPEDMKQLAGQLRKE</sequence>
<dbReference type="AlphaFoldDB" id="A0A419SGU3"/>
<dbReference type="Pfam" id="PF00849">
    <property type="entry name" value="PseudoU_synth_2"/>
    <property type="match status" value="1"/>
</dbReference>
<protein>
    <recommendedName>
        <fullName evidence="5">Pseudouridine synthase</fullName>
        <ecNumber evidence="5">5.4.99.-</ecNumber>
    </recommendedName>
</protein>
<dbReference type="GO" id="GO:0000455">
    <property type="term" value="P:enzyme-directed rRNA pseudouridine synthesis"/>
    <property type="evidence" value="ECO:0007669"/>
    <property type="project" value="TreeGrafter"/>
</dbReference>
<keyword evidence="8" id="KW-1185">Reference proteome</keyword>
<name>A0A419SGU3_9BACL</name>
<dbReference type="GO" id="GO:0140098">
    <property type="term" value="F:catalytic activity, acting on RNA"/>
    <property type="evidence" value="ECO:0007669"/>
    <property type="project" value="UniProtKB-ARBA"/>
</dbReference>
<dbReference type="Gene3D" id="3.30.2350.10">
    <property type="entry name" value="Pseudouridine synthase"/>
    <property type="match status" value="1"/>
</dbReference>
<dbReference type="EMBL" id="MCHY01000009">
    <property type="protein sequence ID" value="RKD23003.1"/>
    <property type="molecule type" value="Genomic_DNA"/>
</dbReference>
<dbReference type="GO" id="GO:0009982">
    <property type="term" value="F:pseudouridine synthase activity"/>
    <property type="evidence" value="ECO:0007669"/>
    <property type="project" value="InterPro"/>
</dbReference>
<dbReference type="Proteomes" id="UP000284219">
    <property type="component" value="Unassembled WGS sequence"/>
</dbReference>
<accession>A0A419SGU3</accession>
<dbReference type="EC" id="5.4.99.-" evidence="5"/>
<comment type="caution">
    <text evidence="7">The sequence shown here is derived from an EMBL/GenBank/DDBJ whole genome shotgun (WGS) entry which is preliminary data.</text>
</comment>
<organism evidence="7 8">
    <name type="scientific">Ammoniphilus oxalaticus</name>
    <dbReference type="NCBI Taxonomy" id="66863"/>
    <lineage>
        <taxon>Bacteria</taxon>
        <taxon>Bacillati</taxon>
        <taxon>Bacillota</taxon>
        <taxon>Bacilli</taxon>
        <taxon>Bacillales</taxon>
        <taxon>Paenibacillaceae</taxon>
        <taxon>Aneurinibacillus group</taxon>
        <taxon>Ammoniphilus</taxon>
    </lineage>
</organism>
<dbReference type="InterPro" id="IPR006225">
    <property type="entry name" value="PsdUridine_synth_RluC/D"/>
</dbReference>
<dbReference type="RefSeq" id="WP_120190492.1">
    <property type="nucleotide sequence ID" value="NZ_MCHY01000009.1"/>
</dbReference>
<dbReference type="GO" id="GO:0003723">
    <property type="term" value="F:RNA binding"/>
    <property type="evidence" value="ECO:0007669"/>
    <property type="project" value="InterPro"/>
</dbReference>
<evidence type="ECO:0000259" key="6">
    <source>
        <dbReference type="Pfam" id="PF00849"/>
    </source>
</evidence>
<keyword evidence="3 5" id="KW-0413">Isomerase</keyword>
<dbReference type="SUPFAM" id="SSF55120">
    <property type="entry name" value="Pseudouridine synthase"/>
    <property type="match status" value="1"/>
</dbReference>
<dbReference type="InterPro" id="IPR050188">
    <property type="entry name" value="RluA_PseudoU_synthase"/>
</dbReference>
<dbReference type="OrthoDB" id="9773999at2"/>
<dbReference type="PROSITE" id="PS01129">
    <property type="entry name" value="PSI_RLU"/>
    <property type="match status" value="1"/>
</dbReference>
<dbReference type="InterPro" id="IPR020103">
    <property type="entry name" value="PsdUridine_synth_cat_dom_sf"/>
</dbReference>
<feature type="domain" description="Pseudouridine synthase RsuA/RluA-like" evidence="6">
    <location>
        <begin position="95"/>
        <end position="246"/>
    </location>
</feature>
<reference evidence="7 8" key="1">
    <citation type="submission" date="2016-08" db="EMBL/GenBank/DDBJ databases">
        <title>Novel Firmicute Genomes.</title>
        <authorList>
            <person name="Poppleton D.I."/>
            <person name="Gribaldo S."/>
        </authorList>
    </citation>
    <scope>NUCLEOTIDE SEQUENCE [LARGE SCALE GENOMIC DNA]</scope>
    <source>
        <strain evidence="7 8">RAOx-1</strain>
    </source>
</reference>
<comment type="similarity">
    <text evidence="2 5">Belongs to the pseudouridine synthase RluA family.</text>
</comment>
<dbReference type="CDD" id="cd02869">
    <property type="entry name" value="PseudoU_synth_RluA_like"/>
    <property type="match status" value="1"/>
</dbReference>
<evidence type="ECO:0000256" key="4">
    <source>
        <dbReference type="PIRSR" id="PIRSR606225-1"/>
    </source>
</evidence>
<comment type="function">
    <text evidence="5">Responsible for synthesis of pseudouridine from uracil.</text>
</comment>
<evidence type="ECO:0000313" key="7">
    <source>
        <dbReference type="EMBL" id="RKD23003.1"/>
    </source>
</evidence>
<proteinExistence type="inferred from homology"/>
<evidence type="ECO:0000313" key="8">
    <source>
        <dbReference type="Proteomes" id="UP000284219"/>
    </source>
</evidence>
<evidence type="ECO:0000256" key="1">
    <source>
        <dbReference type="ARBA" id="ARBA00000073"/>
    </source>
</evidence>
<gene>
    <name evidence="7" type="ORF">BEP19_12290</name>
</gene>
<dbReference type="InterPro" id="IPR006224">
    <property type="entry name" value="PsdUridine_synth_RluA-like_CS"/>
</dbReference>
<dbReference type="PANTHER" id="PTHR21600">
    <property type="entry name" value="MITOCHONDRIAL RNA PSEUDOURIDINE SYNTHASE"/>
    <property type="match status" value="1"/>
</dbReference>